<dbReference type="AlphaFoldDB" id="A0A918VH86"/>
<feature type="transmembrane region" description="Helical" evidence="6">
    <location>
        <begin position="106"/>
        <end position="127"/>
    </location>
</feature>
<keyword evidence="2" id="KW-0813">Transport</keyword>
<sequence length="409" mass="43155">MIDTLQQKRATRFVLLTVFAYAIGFGIIMPVLPELIVELEQVSLSEATWIGGLIAASYAVFQFLMGPLVGNLGDRFGRRPVFLASLAGFSVDFFLMGFAQNILWLFIGRSIAGALGAIFGPANAVMADISSAQDRAKRFGMVGAAFGIGFMVGPALGGLLGDIGTRVPFFVASALAACVFVYGLVAFPETMPASSRRSFSLRRANPVGALLSLKQVPGVLGIAAVYFIWVTSTNIYPVSWAYFAPIKFGWDSKMVGLSLTLVGISMALVQMLLLGRVVARWGERGAAIIGLSSATLSMLFYAFTNSALLTLVVCLVVGIQGMVMPSINAMMSQRTPVDSQGELQGFNGSLAALAALAAPLIYNTTLSYFTAADAAVHFPGAPFIVSSILAVIALVAITRLNTATALATE</sequence>
<feature type="transmembrane region" description="Helical" evidence="6">
    <location>
        <begin position="286"/>
        <end position="303"/>
    </location>
</feature>
<gene>
    <name evidence="8" type="ORF">GCM10008090_00930</name>
</gene>
<dbReference type="GO" id="GO:0022857">
    <property type="term" value="F:transmembrane transporter activity"/>
    <property type="evidence" value="ECO:0007669"/>
    <property type="project" value="InterPro"/>
</dbReference>
<keyword evidence="4 6" id="KW-1133">Transmembrane helix</keyword>
<reference evidence="8" key="2">
    <citation type="submission" date="2020-09" db="EMBL/GenBank/DDBJ databases">
        <authorList>
            <person name="Sun Q."/>
            <person name="Kim S."/>
        </authorList>
    </citation>
    <scope>NUCLEOTIDE SEQUENCE</scope>
    <source>
        <strain evidence="8">KCTC 12711</strain>
    </source>
</reference>
<dbReference type="EMBL" id="BMXA01000001">
    <property type="protein sequence ID" value="GGZ96511.1"/>
    <property type="molecule type" value="Genomic_DNA"/>
</dbReference>
<evidence type="ECO:0000256" key="6">
    <source>
        <dbReference type="SAM" id="Phobius"/>
    </source>
</evidence>
<feature type="transmembrane region" description="Helical" evidence="6">
    <location>
        <begin position="343"/>
        <end position="362"/>
    </location>
</feature>
<evidence type="ECO:0000313" key="8">
    <source>
        <dbReference type="EMBL" id="GGZ96511.1"/>
    </source>
</evidence>
<feature type="transmembrane region" description="Helical" evidence="6">
    <location>
        <begin position="167"/>
        <end position="187"/>
    </location>
</feature>
<comment type="caution">
    <text evidence="8">The sequence shown here is derived from an EMBL/GenBank/DDBJ whole genome shotgun (WGS) entry which is preliminary data.</text>
</comment>
<feature type="transmembrane region" description="Helical" evidence="6">
    <location>
        <begin position="207"/>
        <end position="229"/>
    </location>
</feature>
<evidence type="ECO:0000256" key="1">
    <source>
        <dbReference type="ARBA" id="ARBA00004141"/>
    </source>
</evidence>
<dbReference type="InterPro" id="IPR036259">
    <property type="entry name" value="MFS_trans_sf"/>
</dbReference>
<proteinExistence type="predicted"/>
<keyword evidence="5 6" id="KW-0472">Membrane</keyword>
<feature type="transmembrane region" description="Helical" evidence="6">
    <location>
        <begin position="47"/>
        <end position="69"/>
    </location>
</feature>
<dbReference type="RefSeq" id="WP_229794055.1">
    <property type="nucleotide sequence ID" value="NZ_BMXA01000001.1"/>
</dbReference>
<dbReference type="InterPro" id="IPR020846">
    <property type="entry name" value="MFS_dom"/>
</dbReference>
<feature type="transmembrane region" description="Helical" evidence="6">
    <location>
        <begin position="254"/>
        <end position="274"/>
    </location>
</feature>
<dbReference type="PANTHER" id="PTHR23504:SF15">
    <property type="entry name" value="MAJOR FACILITATOR SUPERFAMILY (MFS) PROFILE DOMAIN-CONTAINING PROTEIN"/>
    <property type="match status" value="1"/>
</dbReference>
<accession>A0A918VH86</accession>
<feature type="transmembrane region" description="Helical" evidence="6">
    <location>
        <begin position="309"/>
        <end position="331"/>
    </location>
</feature>
<feature type="transmembrane region" description="Helical" evidence="6">
    <location>
        <begin position="139"/>
        <end position="161"/>
    </location>
</feature>
<dbReference type="InterPro" id="IPR001958">
    <property type="entry name" value="Tet-R_TetA/multi-R_MdtG-like"/>
</dbReference>
<dbReference type="Pfam" id="PF07690">
    <property type="entry name" value="MFS_1"/>
    <property type="match status" value="1"/>
</dbReference>
<organism evidence="8 9">
    <name type="scientific">Arenicella chitinivorans</name>
    <dbReference type="NCBI Taxonomy" id="1329800"/>
    <lineage>
        <taxon>Bacteria</taxon>
        <taxon>Pseudomonadati</taxon>
        <taxon>Pseudomonadota</taxon>
        <taxon>Gammaproteobacteria</taxon>
        <taxon>Arenicellales</taxon>
        <taxon>Arenicellaceae</taxon>
        <taxon>Arenicella</taxon>
    </lineage>
</organism>
<dbReference type="SUPFAM" id="SSF103473">
    <property type="entry name" value="MFS general substrate transporter"/>
    <property type="match status" value="1"/>
</dbReference>
<feature type="transmembrane region" description="Helical" evidence="6">
    <location>
        <begin position="81"/>
        <end position="100"/>
    </location>
</feature>
<evidence type="ECO:0000313" key="9">
    <source>
        <dbReference type="Proteomes" id="UP000614811"/>
    </source>
</evidence>
<evidence type="ECO:0000256" key="2">
    <source>
        <dbReference type="ARBA" id="ARBA00022448"/>
    </source>
</evidence>
<name>A0A918VH86_9GAMM</name>
<dbReference type="Gene3D" id="1.20.1250.20">
    <property type="entry name" value="MFS general substrate transporter like domains"/>
    <property type="match status" value="1"/>
</dbReference>
<reference evidence="8" key="1">
    <citation type="journal article" date="2014" name="Int. J. Syst. Evol. Microbiol.">
        <title>Complete genome sequence of Corynebacterium casei LMG S-19264T (=DSM 44701T), isolated from a smear-ripened cheese.</title>
        <authorList>
            <consortium name="US DOE Joint Genome Institute (JGI-PGF)"/>
            <person name="Walter F."/>
            <person name="Albersmeier A."/>
            <person name="Kalinowski J."/>
            <person name="Ruckert C."/>
        </authorList>
    </citation>
    <scope>NUCLEOTIDE SEQUENCE</scope>
    <source>
        <strain evidence="8">KCTC 12711</strain>
    </source>
</reference>
<dbReference type="PROSITE" id="PS50850">
    <property type="entry name" value="MFS"/>
    <property type="match status" value="1"/>
</dbReference>
<keyword evidence="3 6" id="KW-0812">Transmembrane</keyword>
<evidence type="ECO:0000256" key="3">
    <source>
        <dbReference type="ARBA" id="ARBA00022692"/>
    </source>
</evidence>
<dbReference type="PRINTS" id="PR01035">
    <property type="entry name" value="TCRTETA"/>
</dbReference>
<evidence type="ECO:0000259" key="7">
    <source>
        <dbReference type="PROSITE" id="PS50850"/>
    </source>
</evidence>
<evidence type="ECO:0000256" key="5">
    <source>
        <dbReference type="ARBA" id="ARBA00023136"/>
    </source>
</evidence>
<evidence type="ECO:0000256" key="4">
    <source>
        <dbReference type="ARBA" id="ARBA00022989"/>
    </source>
</evidence>
<dbReference type="Proteomes" id="UP000614811">
    <property type="component" value="Unassembled WGS sequence"/>
</dbReference>
<comment type="subcellular location">
    <subcellularLocation>
        <location evidence="1">Membrane</location>
        <topology evidence="1">Multi-pass membrane protein</topology>
    </subcellularLocation>
</comment>
<feature type="transmembrane region" description="Helical" evidence="6">
    <location>
        <begin position="12"/>
        <end position="32"/>
    </location>
</feature>
<feature type="transmembrane region" description="Helical" evidence="6">
    <location>
        <begin position="374"/>
        <end position="397"/>
    </location>
</feature>
<keyword evidence="9" id="KW-1185">Reference proteome</keyword>
<protein>
    <submittedName>
        <fullName evidence="8">Tetracycline resistance MFS efflux pump</fullName>
    </submittedName>
</protein>
<dbReference type="GO" id="GO:0016020">
    <property type="term" value="C:membrane"/>
    <property type="evidence" value="ECO:0007669"/>
    <property type="project" value="UniProtKB-SubCell"/>
</dbReference>
<dbReference type="PANTHER" id="PTHR23504">
    <property type="entry name" value="MAJOR FACILITATOR SUPERFAMILY DOMAIN-CONTAINING PROTEIN 10"/>
    <property type="match status" value="1"/>
</dbReference>
<dbReference type="InterPro" id="IPR011701">
    <property type="entry name" value="MFS"/>
</dbReference>
<feature type="domain" description="Major facilitator superfamily (MFS) profile" evidence="7">
    <location>
        <begin position="10"/>
        <end position="405"/>
    </location>
</feature>